<proteinExistence type="inferred from homology"/>
<keyword evidence="2" id="KW-0175">Coiled coil</keyword>
<dbReference type="Gene3D" id="3.40.50.1910">
    <property type="match status" value="2"/>
</dbReference>
<feature type="coiled-coil region" evidence="2">
    <location>
        <begin position="392"/>
        <end position="419"/>
    </location>
</feature>
<dbReference type="EMBL" id="JAPFFF010000011">
    <property type="protein sequence ID" value="KAK8878685.1"/>
    <property type="molecule type" value="Genomic_DNA"/>
</dbReference>
<evidence type="ECO:0000313" key="5">
    <source>
        <dbReference type="Proteomes" id="UP001470230"/>
    </source>
</evidence>
<dbReference type="SUPFAM" id="SSF56815">
    <property type="entry name" value="Sec1/munc18-like (SM) proteins"/>
    <property type="match status" value="1"/>
</dbReference>
<accession>A0ABR2JLM2</accession>
<sequence length="740" mass="86928">MTNPLLNYSSFWNSEFYEYLKEIHDDILIYYYPRLGTFLKDIFISIESKEKEDTTNPLQKIIFQPFYFDNFENLDFQEGRNLNKPTILYIIPPDIKILAAVAKNVQTNEEYSDNSDKNSKSHSTSQNKVIFYPRKTEECISWLNDHNSQKGNLFFDKNFVEFDFIPIDEKIFLIPFVDFFYKVFEKKDYSLLQICSEILTKIQFFYGKIPNVRIHGQKSKKIFDMFLEASSKISIDKFPKDRLFDNLIIIDRTTDLLTPVIPQLSYDGYIEEAFTLENGMISIPNDDQLSSTEHPITHQIFSKIRYLKSKEASTNKEQEIDKKNSTQTTNHEFEIKNYIHDYLKYRMLQYDIKYLNSILKNAKIHRSNIRNSNSDIHQNFSINGKNFDNSDLNLIEKSAESLLKLVQNASNRINEYEAYKNLREQIRNGLQLNFDEFTKSIQTFLYAEENVLFATQLIMSWCLINGDIPREIFDQFCDEIEFRYGSQASEQLHYLEKIQLITPNRTKSTFLQLNKVFKLEEDENINQQEHQFFSVDLSNKLKQNSYDGYSGYVPLSVRIIQEDLETIPGSITKRSDDVDSNNESNQNSSKRKLAINRNGRKLSYNNVLSSTVGSAFINFSDYKPKGMKLLESYFSHQYFYQNDDYVKSDEEVKNVSPLKDKKNENTLVFFVGGVTQLELAWLNWLTEKHFNDHSTIFVLSTAMLTADRFIKECLPCLREDHPSLKTMTDNAISLFANHHY</sequence>
<gene>
    <name evidence="4" type="ORF">M9Y10_005465</name>
</gene>
<evidence type="ECO:0000256" key="2">
    <source>
        <dbReference type="SAM" id="Coils"/>
    </source>
</evidence>
<dbReference type="Pfam" id="PF00995">
    <property type="entry name" value="Sec1"/>
    <property type="match status" value="1"/>
</dbReference>
<dbReference type="PANTHER" id="PTHR11679">
    <property type="entry name" value="VESICLE PROTEIN SORTING-ASSOCIATED"/>
    <property type="match status" value="1"/>
</dbReference>
<name>A0ABR2JLM2_9EUKA</name>
<evidence type="ECO:0000256" key="1">
    <source>
        <dbReference type="ARBA" id="ARBA00009884"/>
    </source>
</evidence>
<comment type="caution">
    <text evidence="4">The sequence shown here is derived from an EMBL/GenBank/DDBJ whole genome shotgun (WGS) entry which is preliminary data.</text>
</comment>
<comment type="similarity">
    <text evidence="1">Belongs to the STXBP/unc-18/SEC1 family.</text>
</comment>
<organism evidence="4 5">
    <name type="scientific">Tritrichomonas musculus</name>
    <dbReference type="NCBI Taxonomy" id="1915356"/>
    <lineage>
        <taxon>Eukaryota</taxon>
        <taxon>Metamonada</taxon>
        <taxon>Parabasalia</taxon>
        <taxon>Tritrichomonadida</taxon>
        <taxon>Tritrichomonadidae</taxon>
        <taxon>Tritrichomonas</taxon>
    </lineage>
</organism>
<dbReference type="InterPro" id="IPR027482">
    <property type="entry name" value="Sec1-like_dom2"/>
</dbReference>
<dbReference type="Proteomes" id="UP001470230">
    <property type="component" value="Unassembled WGS sequence"/>
</dbReference>
<dbReference type="InterPro" id="IPR001619">
    <property type="entry name" value="Sec1-like"/>
</dbReference>
<reference evidence="4 5" key="1">
    <citation type="submission" date="2024-04" db="EMBL/GenBank/DDBJ databases">
        <title>Tritrichomonas musculus Genome.</title>
        <authorList>
            <person name="Alves-Ferreira E."/>
            <person name="Grigg M."/>
            <person name="Lorenzi H."/>
            <person name="Galac M."/>
        </authorList>
    </citation>
    <scope>NUCLEOTIDE SEQUENCE [LARGE SCALE GENOMIC DNA]</scope>
    <source>
        <strain evidence="4 5">EAF2021</strain>
    </source>
</reference>
<evidence type="ECO:0000256" key="3">
    <source>
        <dbReference type="SAM" id="MobiDB-lite"/>
    </source>
</evidence>
<keyword evidence="5" id="KW-1185">Reference proteome</keyword>
<evidence type="ECO:0000313" key="4">
    <source>
        <dbReference type="EMBL" id="KAK8878685.1"/>
    </source>
</evidence>
<protein>
    <submittedName>
        <fullName evidence="4">Vacuolar protein sorting-associated protein 33A</fullName>
    </submittedName>
</protein>
<dbReference type="InterPro" id="IPR036045">
    <property type="entry name" value="Sec1-like_sf"/>
</dbReference>
<feature type="region of interest" description="Disordered" evidence="3">
    <location>
        <begin position="570"/>
        <end position="591"/>
    </location>
</feature>